<dbReference type="Proteomes" id="UP001054837">
    <property type="component" value="Unassembled WGS sequence"/>
</dbReference>
<comment type="caution">
    <text evidence="2">The sequence shown here is derived from an EMBL/GenBank/DDBJ whole genome shotgun (WGS) entry which is preliminary data.</text>
</comment>
<name>A0AAV4VVB4_9ARAC</name>
<evidence type="ECO:0000256" key="1">
    <source>
        <dbReference type="SAM" id="MobiDB-lite"/>
    </source>
</evidence>
<sequence>MPFFNAAYTSELNPAEEPWTNSSPLMQPYPNLSFHNQLPPNSPGPSNGLTKYDLTIENYNIWRSIESAKIGTQDFKISRFQEKENDAVAIAKKSNRTVKNASCASDLYGTSLDMEYHGNPRTGKSNHTAALQLESTNTNTVQREKFHDEFLNIPEFSYPNFENKDLYSNPDFGQGFLDSQPGQVDKNLYDNVVARLGHYRTVSNLVYSFTNEIYIITKHCK</sequence>
<reference evidence="2 3" key="1">
    <citation type="submission" date="2021-06" db="EMBL/GenBank/DDBJ databases">
        <title>Caerostris darwini draft genome.</title>
        <authorList>
            <person name="Kono N."/>
            <person name="Arakawa K."/>
        </authorList>
    </citation>
    <scope>NUCLEOTIDE SEQUENCE [LARGE SCALE GENOMIC DNA]</scope>
</reference>
<dbReference type="AlphaFoldDB" id="A0AAV4VVB4"/>
<dbReference type="EMBL" id="BPLQ01013714">
    <property type="protein sequence ID" value="GIY74217.1"/>
    <property type="molecule type" value="Genomic_DNA"/>
</dbReference>
<accession>A0AAV4VVB4</accession>
<feature type="region of interest" description="Disordered" evidence="1">
    <location>
        <begin position="14"/>
        <end position="46"/>
    </location>
</feature>
<keyword evidence="3" id="KW-1185">Reference proteome</keyword>
<evidence type="ECO:0000313" key="3">
    <source>
        <dbReference type="Proteomes" id="UP001054837"/>
    </source>
</evidence>
<gene>
    <name evidence="2" type="ORF">CDAR_426181</name>
</gene>
<evidence type="ECO:0000313" key="2">
    <source>
        <dbReference type="EMBL" id="GIY74217.1"/>
    </source>
</evidence>
<feature type="compositionally biased region" description="Polar residues" evidence="1">
    <location>
        <begin position="33"/>
        <end position="46"/>
    </location>
</feature>
<proteinExistence type="predicted"/>
<protein>
    <submittedName>
        <fullName evidence="2">Uncharacterized protein</fullName>
    </submittedName>
</protein>
<organism evidence="2 3">
    <name type="scientific">Caerostris darwini</name>
    <dbReference type="NCBI Taxonomy" id="1538125"/>
    <lineage>
        <taxon>Eukaryota</taxon>
        <taxon>Metazoa</taxon>
        <taxon>Ecdysozoa</taxon>
        <taxon>Arthropoda</taxon>
        <taxon>Chelicerata</taxon>
        <taxon>Arachnida</taxon>
        <taxon>Araneae</taxon>
        <taxon>Araneomorphae</taxon>
        <taxon>Entelegynae</taxon>
        <taxon>Araneoidea</taxon>
        <taxon>Araneidae</taxon>
        <taxon>Caerostris</taxon>
    </lineage>
</organism>